<comment type="pathway">
    <text evidence="1 7 8">Carbohydrate degradation; glycolysis; D-glyceraldehyde 3-phosphate from glycerone phosphate: step 1/1.</text>
</comment>
<evidence type="ECO:0000256" key="2">
    <source>
        <dbReference type="ARBA" id="ARBA00007422"/>
    </source>
</evidence>
<dbReference type="HAMAP" id="MF_00147_B">
    <property type="entry name" value="TIM_B"/>
    <property type="match status" value="1"/>
</dbReference>
<keyword evidence="10" id="KW-1185">Reference proteome</keyword>
<dbReference type="RefSeq" id="WP_035630477.1">
    <property type="nucleotide sequence ID" value="NZ_AVCS01000028.1"/>
</dbReference>
<dbReference type="InterPro" id="IPR000652">
    <property type="entry name" value="Triosephosphate_isomerase"/>
</dbReference>
<dbReference type="SUPFAM" id="SSF51351">
    <property type="entry name" value="Triosephosphate isomerase (TIM)"/>
    <property type="match status" value="1"/>
</dbReference>
<comment type="subcellular location">
    <subcellularLocation>
        <location evidence="7 8">Cytoplasm</location>
    </subcellularLocation>
</comment>
<feature type="active site" description="Proton acceptor" evidence="7">
    <location>
        <position position="167"/>
    </location>
</feature>
<keyword evidence="6 7" id="KW-0413">Isomerase</keyword>
<feature type="active site" description="Electrophile" evidence="7">
    <location>
        <position position="95"/>
    </location>
</feature>
<dbReference type="Gene3D" id="3.20.20.70">
    <property type="entry name" value="Aldolase class I"/>
    <property type="match status" value="1"/>
</dbReference>
<reference evidence="9 10" key="2">
    <citation type="journal article" date="2015" name="Stand. Genomic Sci.">
        <title>High quality draft genomic sequence of Flavobacterium enshiense DK69(T) and comparison among Flavobacterium genomes.</title>
        <authorList>
            <person name="Zeng Z."/>
            <person name="Chen C."/>
            <person name="Du H."/>
            <person name="Wang G."/>
            <person name="Li M."/>
        </authorList>
    </citation>
    <scope>NUCLEOTIDE SEQUENCE [LARGE SCALE GENOMIC DNA]</scope>
    <source>
        <strain evidence="9 10">DK69</strain>
    </source>
</reference>
<evidence type="ECO:0000256" key="4">
    <source>
        <dbReference type="ARBA" id="ARBA00022490"/>
    </source>
</evidence>
<evidence type="ECO:0000256" key="3">
    <source>
        <dbReference type="ARBA" id="ARBA00022432"/>
    </source>
</evidence>
<dbReference type="PROSITE" id="PS51440">
    <property type="entry name" value="TIM_2"/>
    <property type="match status" value="1"/>
</dbReference>
<dbReference type="GO" id="GO:0006094">
    <property type="term" value="P:gluconeogenesis"/>
    <property type="evidence" value="ECO:0007669"/>
    <property type="project" value="UniProtKB-UniRule"/>
</dbReference>
<dbReference type="UniPathway" id="UPA00138"/>
<evidence type="ECO:0000256" key="5">
    <source>
        <dbReference type="ARBA" id="ARBA00023152"/>
    </source>
</evidence>
<comment type="similarity">
    <text evidence="2 7 8">Belongs to the triosephosphate isomerase family.</text>
</comment>
<keyword evidence="4 7" id="KW-0963">Cytoplasm</keyword>
<dbReference type="AlphaFoldDB" id="A0A0A2MWF3"/>
<evidence type="ECO:0000256" key="1">
    <source>
        <dbReference type="ARBA" id="ARBA00004680"/>
    </source>
</evidence>
<dbReference type="Proteomes" id="UP000030149">
    <property type="component" value="Unassembled WGS sequence"/>
</dbReference>
<dbReference type="PANTHER" id="PTHR21139:SF42">
    <property type="entry name" value="TRIOSEPHOSPHATE ISOMERASE"/>
    <property type="match status" value="1"/>
</dbReference>
<comment type="subunit">
    <text evidence="7 8">Homodimer.</text>
</comment>
<dbReference type="InterPro" id="IPR020861">
    <property type="entry name" value="Triosephosphate_isomerase_AS"/>
</dbReference>
<sequence length="251" mass="27204">MRHNIVAGNWKMNKNAAETTQLLADILNQLPSGKEVEVIVAPSFVNLSQAVNILEHTNVSVAAQNMHQAEGGAFTGEVSASMLSSVGVSNVILGHSERRAYFKETDALLANKVDTALKHEMRVIFCIGEELKDRQNKQHFNVVDTQLRDGLFHLGANAWVNIVLAYEPVWAIGTGETATPEQAQEMHHFIRETIQHQYGSSVAENVSILYGGSVKPDNAKEIFSKPDVDGGLIGGAALSAEDFVAIVSAVE</sequence>
<dbReference type="PANTHER" id="PTHR21139">
    <property type="entry name" value="TRIOSEPHOSPHATE ISOMERASE"/>
    <property type="match status" value="1"/>
</dbReference>
<evidence type="ECO:0000313" key="10">
    <source>
        <dbReference type="Proteomes" id="UP000030149"/>
    </source>
</evidence>
<feature type="binding site" evidence="7">
    <location>
        <begin position="9"/>
        <end position="11"/>
    </location>
    <ligand>
        <name>substrate</name>
    </ligand>
</feature>
<dbReference type="Pfam" id="PF00121">
    <property type="entry name" value="TIM"/>
    <property type="match status" value="1"/>
</dbReference>
<dbReference type="GO" id="GO:0046166">
    <property type="term" value="P:glyceraldehyde-3-phosphate biosynthetic process"/>
    <property type="evidence" value="ECO:0007669"/>
    <property type="project" value="TreeGrafter"/>
</dbReference>
<evidence type="ECO:0000256" key="8">
    <source>
        <dbReference type="RuleBase" id="RU363013"/>
    </source>
</evidence>
<dbReference type="UniPathway" id="UPA00109">
    <property type="reaction ID" value="UER00189"/>
</dbReference>
<protein>
    <recommendedName>
        <fullName evidence="7 8">Triosephosphate isomerase</fullName>
        <shortName evidence="7">TIM</shortName>
        <shortName evidence="7">TPI</shortName>
        <ecNumber evidence="7 8">5.3.1.1</ecNumber>
    </recommendedName>
    <alternativeName>
        <fullName evidence="7">Triose-phosphate isomerase</fullName>
    </alternativeName>
</protein>
<name>A0A0A2MWF3_9FLAO</name>
<comment type="caution">
    <text evidence="9">The sequence shown here is derived from an EMBL/GenBank/DDBJ whole genome shotgun (WGS) entry which is preliminary data.</text>
</comment>
<gene>
    <name evidence="7" type="primary">tpiA</name>
    <name evidence="9" type="ORF">Q767_09725</name>
</gene>
<dbReference type="PROSITE" id="PS00171">
    <property type="entry name" value="TIM_1"/>
    <property type="match status" value="1"/>
</dbReference>
<evidence type="ECO:0000313" key="9">
    <source>
        <dbReference type="EMBL" id="KGO95946.1"/>
    </source>
</evidence>
<comment type="catalytic activity">
    <reaction evidence="7 8">
        <text>D-glyceraldehyde 3-phosphate = dihydroxyacetone phosphate</text>
        <dbReference type="Rhea" id="RHEA:18585"/>
        <dbReference type="ChEBI" id="CHEBI:57642"/>
        <dbReference type="ChEBI" id="CHEBI:59776"/>
        <dbReference type="EC" id="5.3.1.1"/>
    </reaction>
</comment>
<dbReference type="OrthoDB" id="9809429at2"/>
<feature type="binding site" evidence="7">
    <location>
        <position position="213"/>
    </location>
    <ligand>
        <name>substrate</name>
    </ligand>
</feature>
<dbReference type="InterPro" id="IPR035990">
    <property type="entry name" value="TIM_sf"/>
</dbReference>
<evidence type="ECO:0000256" key="7">
    <source>
        <dbReference type="HAMAP-Rule" id="MF_00147"/>
    </source>
</evidence>
<dbReference type="GO" id="GO:0005829">
    <property type="term" value="C:cytosol"/>
    <property type="evidence" value="ECO:0007669"/>
    <property type="project" value="TreeGrafter"/>
</dbReference>
<accession>A0A0A2MWF3</accession>
<comment type="pathway">
    <text evidence="7 8">Carbohydrate biosynthesis; gluconeogenesis.</text>
</comment>
<feature type="binding site" evidence="7">
    <location>
        <begin position="234"/>
        <end position="235"/>
    </location>
    <ligand>
        <name>substrate</name>
    </ligand>
</feature>
<dbReference type="CDD" id="cd00311">
    <property type="entry name" value="TIM"/>
    <property type="match status" value="1"/>
</dbReference>
<dbReference type="PATRIC" id="fig|1107311.5.peg.3169"/>
<organism evidence="9 10">
    <name type="scientific">Flavobacterium enshiense DK69</name>
    <dbReference type="NCBI Taxonomy" id="1107311"/>
    <lineage>
        <taxon>Bacteria</taxon>
        <taxon>Pseudomonadati</taxon>
        <taxon>Bacteroidota</taxon>
        <taxon>Flavobacteriia</taxon>
        <taxon>Flavobacteriales</taxon>
        <taxon>Flavobacteriaceae</taxon>
        <taxon>Flavobacterium</taxon>
    </lineage>
</organism>
<proteinExistence type="inferred from homology"/>
<comment type="function">
    <text evidence="7">Involved in the gluconeogenesis. Catalyzes stereospecifically the conversion of dihydroxyacetone phosphate (DHAP) to D-glyceraldehyde-3-phosphate (G3P).</text>
</comment>
<dbReference type="NCBIfam" id="TIGR00419">
    <property type="entry name" value="tim"/>
    <property type="match status" value="1"/>
</dbReference>
<dbReference type="GO" id="GO:0004807">
    <property type="term" value="F:triose-phosphate isomerase activity"/>
    <property type="evidence" value="ECO:0007669"/>
    <property type="project" value="UniProtKB-UniRule"/>
</dbReference>
<keyword evidence="5 7" id="KW-0324">Glycolysis</keyword>
<dbReference type="STRING" id="1107311.Q767_09725"/>
<dbReference type="EC" id="5.3.1.1" evidence="7 8"/>
<dbReference type="GO" id="GO:0019563">
    <property type="term" value="P:glycerol catabolic process"/>
    <property type="evidence" value="ECO:0007669"/>
    <property type="project" value="TreeGrafter"/>
</dbReference>
<feature type="binding site" evidence="7">
    <location>
        <position position="173"/>
    </location>
    <ligand>
        <name>substrate</name>
    </ligand>
</feature>
<keyword evidence="3 7" id="KW-0312">Gluconeogenesis</keyword>
<evidence type="ECO:0000256" key="6">
    <source>
        <dbReference type="ARBA" id="ARBA00023235"/>
    </source>
</evidence>
<reference evidence="10" key="1">
    <citation type="submission" date="2013-09" db="EMBL/GenBank/DDBJ databases">
        <authorList>
            <person name="Zeng Z."/>
            <person name="Chen C."/>
        </authorList>
    </citation>
    <scope>NUCLEOTIDE SEQUENCE [LARGE SCALE GENOMIC DNA]</scope>
    <source>
        <strain evidence="10">DK69</strain>
    </source>
</reference>
<dbReference type="EMBL" id="JRLZ01000008">
    <property type="protein sequence ID" value="KGO95946.1"/>
    <property type="molecule type" value="Genomic_DNA"/>
</dbReference>
<dbReference type="FunFam" id="3.20.20.70:FF:000016">
    <property type="entry name" value="Triosephosphate isomerase"/>
    <property type="match status" value="1"/>
</dbReference>
<dbReference type="InterPro" id="IPR013785">
    <property type="entry name" value="Aldolase_TIM"/>
</dbReference>
<dbReference type="eggNOG" id="COG0149">
    <property type="taxonomic scope" value="Bacteria"/>
</dbReference>
<dbReference type="GO" id="GO:0006096">
    <property type="term" value="P:glycolytic process"/>
    <property type="evidence" value="ECO:0007669"/>
    <property type="project" value="UniProtKB-UniRule"/>
</dbReference>
<dbReference type="InterPro" id="IPR022896">
    <property type="entry name" value="TrioseP_Isoase_bac/euk"/>
</dbReference>